<gene>
    <name evidence="5" type="ORF">SAMN06893097_10468</name>
</gene>
<organism evidence="5 6">
    <name type="scientific">Geodermatophilus sabuli</name>
    <dbReference type="NCBI Taxonomy" id="1564158"/>
    <lineage>
        <taxon>Bacteria</taxon>
        <taxon>Bacillati</taxon>
        <taxon>Actinomycetota</taxon>
        <taxon>Actinomycetes</taxon>
        <taxon>Geodermatophilales</taxon>
        <taxon>Geodermatophilaceae</taxon>
        <taxon>Geodermatophilus</taxon>
    </lineage>
</organism>
<dbReference type="Pfam" id="PF00196">
    <property type="entry name" value="GerE"/>
    <property type="match status" value="1"/>
</dbReference>
<dbReference type="Proteomes" id="UP000219514">
    <property type="component" value="Unassembled WGS sequence"/>
</dbReference>
<keyword evidence="6" id="KW-1185">Reference proteome</keyword>
<dbReference type="OrthoDB" id="483at2"/>
<keyword evidence="2" id="KW-0067">ATP-binding</keyword>
<reference evidence="5 6" key="1">
    <citation type="submission" date="2017-09" db="EMBL/GenBank/DDBJ databases">
        <authorList>
            <person name="Ehlers B."/>
            <person name="Leendertz F.H."/>
        </authorList>
    </citation>
    <scope>NUCLEOTIDE SEQUENCE [LARGE SCALE GENOMIC DNA]</scope>
    <source>
        <strain evidence="5 6">DSM 46844</strain>
    </source>
</reference>
<evidence type="ECO:0000256" key="2">
    <source>
        <dbReference type="ARBA" id="ARBA00022840"/>
    </source>
</evidence>
<evidence type="ECO:0000259" key="4">
    <source>
        <dbReference type="PROSITE" id="PS50043"/>
    </source>
</evidence>
<dbReference type="Gene3D" id="1.10.10.10">
    <property type="entry name" value="Winged helix-like DNA-binding domain superfamily/Winged helix DNA-binding domain"/>
    <property type="match status" value="1"/>
</dbReference>
<dbReference type="InterPro" id="IPR041664">
    <property type="entry name" value="AAA_16"/>
</dbReference>
<sequence length="932" mass="99198">MLHGRTAELGRIAQVLEAARLSHGGVLQVSGEAGIGKSALLDAAEASSDGMLVLRTRGVEVDSQLPFAGLFDLFRPVFPLIDELPSVQRSALQGAVGLGPPVSADRFAIATGTLALLSAAAEQQPVLAIVDDAQWLDVPSRDALVFSARRLQRDPIAFLWAVRDDPDQSCDWGFPEVRPRPLDDAAAGQLLAARLAQPVHATARRQLVAATGGNPLALIELTRDLTEAQLTGQEPFPPALPLGVSAVQVLRRRVQALDDDATTVLSLLTLDSTGDGAVIRRAAALQRADYRTAIEELERESLIRVEFARPLLTHPLVRGAVEVAVDPARRRAAHRALAEALAGRPDSTARAWHLAAAATEPDEEVAAAMVGAARHAQARSAYGSAASAFERAAGVTPEHPIRATRLLMAATAARLAGSATEARRLLALASECADTPEASARVDCERARIELYHGDVGYAQQLMMSAAAALRRTDPHVAAGIVSQAAFAALFTGDLGHAVDLARSAQQLEDPERRDPVVGLTLGLSLLHHGDVARSFETLLAAAELAERRQAELDPDYVVFAALALTWVGETTRARALLAGQLAGAREEAAFGALCSALYGAAYLEARTGHLIRGYALATEGVSVAEATGNNFWRYLSLCCLAYVEAAQVREQECREHAHQALEIARRYGFGYPAPALDALGLLELALGNADEAVEHLRSSNIRGGTDQPTFARLSGPDLVEAYVRAGHRLPPALQAEVQAVSGAERFPGAAAVAWRCRGLLATDEEFDACFTAALRLHQRLDNPFALARTELSYGERLRRAGRRQDARRHLRTAVELLTELGAGHWVSRGDAELRAAGVAGEEPSREGLAALTPQELQVALTVAQGTTNREAGAILYVSPKTVEFHLSQVYRKLGVRSRAELAARVARLEGAAPRSAVPPGPLATRGSRSPG</sequence>
<evidence type="ECO:0000256" key="1">
    <source>
        <dbReference type="ARBA" id="ARBA00022741"/>
    </source>
</evidence>
<feature type="domain" description="HTH luxR-type" evidence="4">
    <location>
        <begin position="845"/>
        <end position="910"/>
    </location>
</feature>
<dbReference type="PRINTS" id="PR00038">
    <property type="entry name" value="HTHLUXR"/>
</dbReference>
<dbReference type="PROSITE" id="PS50043">
    <property type="entry name" value="HTH_LUXR_2"/>
    <property type="match status" value="1"/>
</dbReference>
<dbReference type="SUPFAM" id="SSF48452">
    <property type="entry name" value="TPR-like"/>
    <property type="match status" value="1"/>
</dbReference>
<dbReference type="AlphaFoldDB" id="A0A285EDR9"/>
<dbReference type="GO" id="GO:0006355">
    <property type="term" value="P:regulation of DNA-templated transcription"/>
    <property type="evidence" value="ECO:0007669"/>
    <property type="project" value="InterPro"/>
</dbReference>
<dbReference type="GO" id="GO:0005524">
    <property type="term" value="F:ATP binding"/>
    <property type="evidence" value="ECO:0007669"/>
    <property type="project" value="UniProtKB-KW"/>
</dbReference>
<dbReference type="GO" id="GO:0003677">
    <property type="term" value="F:DNA binding"/>
    <property type="evidence" value="ECO:0007669"/>
    <property type="project" value="InterPro"/>
</dbReference>
<dbReference type="PANTHER" id="PTHR16305:SF35">
    <property type="entry name" value="TRANSCRIPTIONAL ACTIVATOR DOMAIN"/>
    <property type="match status" value="1"/>
</dbReference>
<evidence type="ECO:0000256" key="3">
    <source>
        <dbReference type="SAM" id="MobiDB-lite"/>
    </source>
</evidence>
<dbReference type="EMBL" id="OBDO01000004">
    <property type="protein sequence ID" value="SNX96354.1"/>
    <property type="molecule type" value="Genomic_DNA"/>
</dbReference>
<dbReference type="CDD" id="cd06170">
    <property type="entry name" value="LuxR_C_like"/>
    <property type="match status" value="1"/>
</dbReference>
<dbReference type="SMART" id="SM00421">
    <property type="entry name" value="HTH_LUXR"/>
    <property type="match status" value="1"/>
</dbReference>
<accession>A0A285EDR9</accession>
<dbReference type="GO" id="GO:0005737">
    <property type="term" value="C:cytoplasm"/>
    <property type="evidence" value="ECO:0007669"/>
    <property type="project" value="TreeGrafter"/>
</dbReference>
<dbReference type="GO" id="GO:0004016">
    <property type="term" value="F:adenylate cyclase activity"/>
    <property type="evidence" value="ECO:0007669"/>
    <property type="project" value="TreeGrafter"/>
</dbReference>
<dbReference type="SUPFAM" id="SSF46894">
    <property type="entry name" value="C-terminal effector domain of the bipartite response regulators"/>
    <property type="match status" value="1"/>
</dbReference>
<evidence type="ECO:0000313" key="6">
    <source>
        <dbReference type="Proteomes" id="UP000219514"/>
    </source>
</evidence>
<feature type="region of interest" description="Disordered" evidence="3">
    <location>
        <begin position="911"/>
        <end position="932"/>
    </location>
</feature>
<dbReference type="PANTHER" id="PTHR16305">
    <property type="entry name" value="TESTICULAR SOLUBLE ADENYLYL CYCLASE"/>
    <property type="match status" value="1"/>
</dbReference>
<dbReference type="InterPro" id="IPR000792">
    <property type="entry name" value="Tscrpt_reg_LuxR_C"/>
</dbReference>
<proteinExistence type="predicted"/>
<name>A0A285EDR9_9ACTN</name>
<protein>
    <submittedName>
        <fullName evidence="5">Predicted ATPase</fullName>
    </submittedName>
</protein>
<dbReference type="InterPro" id="IPR016032">
    <property type="entry name" value="Sig_transdc_resp-reg_C-effctor"/>
</dbReference>
<dbReference type="RefSeq" id="WP_097206386.1">
    <property type="nucleotide sequence ID" value="NZ_JACHXB010000002.1"/>
</dbReference>
<dbReference type="InterPro" id="IPR011990">
    <property type="entry name" value="TPR-like_helical_dom_sf"/>
</dbReference>
<dbReference type="Pfam" id="PF13191">
    <property type="entry name" value="AAA_16"/>
    <property type="match status" value="1"/>
</dbReference>
<evidence type="ECO:0000313" key="5">
    <source>
        <dbReference type="EMBL" id="SNX96354.1"/>
    </source>
</evidence>
<keyword evidence="1" id="KW-0547">Nucleotide-binding</keyword>
<dbReference type="InterPro" id="IPR036388">
    <property type="entry name" value="WH-like_DNA-bd_sf"/>
</dbReference>